<evidence type="ECO:0000256" key="1">
    <source>
        <dbReference type="SAM" id="MobiDB-lite"/>
    </source>
</evidence>
<evidence type="ECO:0000313" key="5">
    <source>
        <dbReference type="WBParaSite" id="TCNE_0000026201-mRNA-1"/>
    </source>
</evidence>
<feature type="domain" description="PPM-type phosphatase" evidence="2">
    <location>
        <begin position="45"/>
        <end position="325"/>
    </location>
</feature>
<dbReference type="SMART" id="SM00332">
    <property type="entry name" value="PP2Cc"/>
    <property type="match status" value="1"/>
</dbReference>
<dbReference type="PANTHER" id="PTHR13832">
    <property type="entry name" value="PROTEIN PHOSPHATASE 2C"/>
    <property type="match status" value="1"/>
</dbReference>
<dbReference type="InterPro" id="IPR001932">
    <property type="entry name" value="PPM-type_phosphatase-like_dom"/>
</dbReference>
<dbReference type="InterPro" id="IPR036457">
    <property type="entry name" value="PPM-type-like_dom_sf"/>
</dbReference>
<organism evidence="4 5">
    <name type="scientific">Toxocara canis</name>
    <name type="common">Canine roundworm</name>
    <dbReference type="NCBI Taxonomy" id="6265"/>
    <lineage>
        <taxon>Eukaryota</taxon>
        <taxon>Metazoa</taxon>
        <taxon>Ecdysozoa</taxon>
        <taxon>Nematoda</taxon>
        <taxon>Chromadorea</taxon>
        <taxon>Rhabditida</taxon>
        <taxon>Spirurina</taxon>
        <taxon>Ascaridomorpha</taxon>
        <taxon>Ascaridoidea</taxon>
        <taxon>Toxocaridae</taxon>
        <taxon>Toxocara</taxon>
    </lineage>
</organism>
<dbReference type="PROSITE" id="PS51746">
    <property type="entry name" value="PPM_2"/>
    <property type="match status" value="1"/>
</dbReference>
<sequence>MTSVSESFWFEGVYKTCEHSGTGSVPSVVYKANGDPVYDNLHHKSFRLVDQRSGKEVKLYGLFDGFEDGHDVAEFAAQRLINEILPFEHSGSHVMNNNPTDAQIIALLHDSFQKVDRAYFSDHIGEALASRCALQMYPSSDDNIEKYNAQIKGLATATVALIYDNRLFVANLGDCRAIVMKQVNGDLSAIQMSKWHDPTDMEERVRLSNIRAENIAAPTRCFGDFFRKGGYKENPDLKAALFEPVIAEPSVHGSLLFYSDRPYMLNLWVDDSLRFLILVNGGVVRSIMEENPQENVNVKIASLVAKEFVQQRSMQVVAHAVVDSIAREHQDAFTQNRLPPNCNRRREMVMTFCYMGDFALGNSMQNSTLIDEGDNMEEVPTGQIPVDDQGRVAPYIDLSAFESCSRKEEALRKIAAIMKEYADSINTKERSEEEEAEQQDTSL</sequence>
<protein>
    <submittedName>
        <fullName evidence="5">PPM-type phosphatase domain-containing protein</fullName>
    </submittedName>
</protein>
<feature type="compositionally biased region" description="Acidic residues" evidence="1">
    <location>
        <begin position="432"/>
        <end position="443"/>
    </location>
</feature>
<dbReference type="InterPro" id="IPR015655">
    <property type="entry name" value="PP2C"/>
</dbReference>
<dbReference type="Gene3D" id="3.60.40.10">
    <property type="entry name" value="PPM-type phosphatase domain"/>
    <property type="match status" value="1"/>
</dbReference>
<reference evidence="3 4" key="2">
    <citation type="submission" date="2018-11" db="EMBL/GenBank/DDBJ databases">
        <authorList>
            <consortium name="Pathogen Informatics"/>
        </authorList>
    </citation>
    <scope>NUCLEOTIDE SEQUENCE [LARGE SCALE GENOMIC DNA]</scope>
</reference>
<evidence type="ECO:0000313" key="4">
    <source>
        <dbReference type="Proteomes" id="UP000050794"/>
    </source>
</evidence>
<dbReference type="Proteomes" id="UP000050794">
    <property type="component" value="Unassembled WGS sequence"/>
</dbReference>
<dbReference type="EMBL" id="UYWY01000104">
    <property type="protein sequence ID" value="VDM23916.1"/>
    <property type="molecule type" value="Genomic_DNA"/>
</dbReference>
<dbReference type="Pfam" id="PF00481">
    <property type="entry name" value="PP2C"/>
    <property type="match status" value="1"/>
</dbReference>
<proteinExistence type="predicted"/>
<evidence type="ECO:0000313" key="3">
    <source>
        <dbReference type="EMBL" id="VDM23916.1"/>
    </source>
</evidence>
<keyword evidence="4" id="KW-1185">Reference proteome</keyword>
<dbReference type="CDD" id="cd00143">
    <property type="entry name" value="PP2Cc"/>
    <property type="match status" value="1"/>
</dbReference>
<evidence type="ECO:0000259" key="2">
    <source>
        <dbReference type="PROSITE" id="PS51746"/>
    </source>
</evidence>
<dbReference type="AlphaFoldDB" id="A0A183TVJ3"/>
<name>A0A183TVJ3_TOXCA</name>
<dbReference type="GO" id="GO:0004722">
    <property type="term" value="F:protein serine/threonine phosphatase activity"/>
    <property type="evidence" value="ECO:0007669"/>
    <property type="project" value="InterPro"/>
</dbReference>
<feature type="compositionally biased region" description="Basic and acidic residues" evidence="1">
    <location>
        <begin position="422"/>
        <end position="431"/>
    </location>
</feature>
<dbReference type="SUPFAM" id="SSF81606">
    <property type="entry name" value="PP2C-like"/>
    <property type="match status" value="1"/>
</dbReference>
<gene>
    <name evidence="3" type="ORF">TCNE_LOCUS263</name>
</gene>
<dbReference type="WBParaSite" id="TCNE_0000026201-mRNA-1">
    <property type="protein sequence ID" value="TCNE_0000026201-mRNA-1"/>
    <property type="gene ID" value="TCNE_0000026201"/>
</dbReference>
<accession>A0A183TVJ3</accession>
<reference evidence="5" key="1">
    <citation type="submission" date="2016-06" db="UniProtKB">
        <authorList>
            <consortium name="WormBaseParasite"/>
        </authorList>
    </citation>
    <scope>IDENTIFICATION</scope>
</reference>
<feature type="region of interest" description="Disordered" evidence="1">
    <location>
        <begin position="422"/>
        <end position="443"/>
    </location>
</feature>
<dbReference type="PANTHER" id="PTHR13832:SF533">
    <property type="entry name" value="TGF-BETA-ACTIVATED KINASE 1 AND MAP3K7-BINDING PROTEIN 1"/>
    <property type="match status" value="1"/>
</dbReference>